<feature type="signal peptide" evidence="1">
    <location>
        <begin position="1"/>
        <end position="21"/>
    </location>
</feature>
<reference evidence="2 3" key="1">
    <citation type="submission" date="2023-08" db="EMBL/GenBank/DDBJ databases">
        <title>Black Yeasts Isolated from many extreme environments.</title>
        <authorList>
            <person name="Coleine C."/>
            <person name="Stajich J.E."/>
            <person name="Selbmann L."/>
        </authorList>
    </citation>
    <scope>NUCLEOTIDE SEQUENCE [LARGE SCALE GENOMIC DNA]</scope>
    <source>
        <strain evidence="2 3">CCFEE 5935</strain>
    </source>
</reference>
<keyword evidence="1" id="KW-0732">Signal</keyword>
<comment type="caution">
    <text evidence="2">The sequence shown here is derived from an EMBL/GenBank/DDBJ whole genome shotgun (WGS) entry which is preliminary data.</text>
</comment>
<gene>
    <name evidence="2" type="ORF">LTR77_005774</name>
</gene>
<name>A0AAV9P9P0_9PEZI</name>
<evidence type="ECO:0000313" key="3">
    <source>
        <dbReference type="Proteomes" id="UP001337655"/>
    </source>
</evidence>
<proteinExistence type="predicted"/>
<dbReference type="EMBL" id="JAVRRT010000008">
    <property type="protein sequence ID" value="KAK5169796.1"/>
    <property type="molecule type" value="Genomic_DNA"/>
</dbReference>
<sequence>MLSKTLPLALYAAAASTLVTASPVSINARSLQKRTAVTELKCGLWATADEADTEQNWENFVISVEGESAGPVAVPANSCSRIGCSNTSGVYVCNDQDSDIELDMGDITPVMKGLMDTCGYHDDKTYEVPISGQIFVDANGGYNLNIAYCNGNDATNIGPSAYSAPGPNGDPHQNTSCGVGGAPCSYGTCDADSITVESQESVTCDEYLAPTYIGAGATYTYSTTRTISYAWSVGGFLGINIGDLSGPVGVAGFSATFTETTTVGTISGTSDQCGSYIGQNGQPGNWTCALDIKPKCWQMTGTCEADFGDLGSGTAPWAVSAPQIEPGDGQSVWVPNLCVCYDCEGWAEGGAPQDACPLDCRTCATPGSDSTAGKLRF</sequence>
<evidence type="ECO:0000313" key="2">
    <source>
        <dbReference type="EMBL" id="KAK5169796.1"/>
    </source>
</evidence>
<keyword evidence="3" id="KW-1185">Reference proteome</keyword>
<feature type="chain" id="PRO_5043508109" evidence="1">
    <location>
        <begin position="22"/>
        <end position="377"/>
    </location>
</feature>
<organism evidence="2 3">
    <name type="scientific">Saxophila tyrrhenica</name>
    <dbReference type="NCBI Taxonomy" id="1690608"/>
    <lineage>
        <taxon>Eukaryota</taxon>
        <taxon>Fungi</taxon>
        <taxon>Dikarya</taxon>
        <taxon>Ascomycota</taxon>
        <taxon>Pezizomycotina</taxon>
        <taxon>Dothideomycetes</taxon>
        <taxon>Dothideomycetidae</taxon>
        <taxon>Mycosphaerellales</taxon>
        <taxon>Extremaceae</taxon>
        <taxon>Saxophila</taxon>
    </lineage>
</organism>
<dbReference type="Proteomes" id="UP001337655">
    <property type="component" value="Unassembled WGS sequence"/>
</dbReference>
<evidence type="ECO:0000256" key="1">
    <source>
        <dbReference type="SAM" id="SignalP"/>
    </source>
</evidence>
<protein>
    <submittedName>
        <fullName evidence="2">Uncharacterized protein</fullName>
    </submittedName>
</protein>
<dbReference type="GeneID" id="89927115"/>
<dbReference type="RefSeq" id="XP_064659142.1">
    <property type="nucleotide sequence ID" value="XM_064803017.1"/>
</dbReference>
<dbReference type="AlphaFoldDB" id="A0AAV9P9P0"/>
<accession>A0AAV9P9P0</accession>